<comment type="caution">
    <text evidence="2">The sequence shown here is derived from an EMBL/GenBank/DDBJ whole genome shotgun (WGS) entry which is preliminary data.</text>
</comment>
<evidence type="ECO:0000256" key="1">
    <source>
        <dbReference type="SAM" id="MobiDB-lite"/>
    </source>
</evidence>
<proteinExistence type="predicted"/>
<feature type="region of interest" description="Disordered" evidence="1">
    <location>
        <begin position="1"/>
        <end position="42"/>
    </location>
</feature>
<dbReference type="RefSeq" id="WP_283206838.1">
    <property type="nucleotide sequence ID" value="NZ_BPRA01000032.1"/>
</dbReference>
<protein>
    <submittedName>
        <fullName evidence="2">Uncharacterized protein</fullName>
    </submittedName>
</protein>
<reference evidence="2" key="1">
    <citation type="journal article" date="2021" name="Front. Microbiol.">
        <title>Comprehensive Comparative Genomics and Phenotyping of Methylobacterium Species.</title>
        <authorList>
            <person name="Alessa O."/>
            <person name="Ogura Y."/>
            <person name="Fujitani Y."/>
            <person name="Takami H."/>
            <person name="Hayashi T."/>
            <person name="Sahin N."/>
            <person name="Tani A."/>
        </authorList>
    </citation>
    <scope>NUCLEOTIDE SEQUENCE</scope>
    <source>
        <strain evidence="2">DSM 23674</strain>
    </source>
</reference>
<accession>A0ABQ4TR47</accession>
<organism evidence="2 3">
    <name type="scientific">Methylobacterium thuringiense</name>
    <dbReference type="NCBI Taxonomy" id="1003091"/>
    <lineage>
        <taxon>Bacteria</taxon>
        <taxon>Pseudomonadati</taxon>
        <taxon>Pseudomonadota</taxon>
        <taxon>Alphaproteobacteria</taxon>
        <taxon>Hyphomicrobiales</taxon>
        <taxon>Methylobacteriaceae</taxon>
        <taxon>Methylobacterium</taxon>
    </lineage>
</organism>
<dbReference type="EMBL" id="BPRA01000032">
    <property type="protein sequence ID" value="GJE57824.1"/>
    <property type="molecule type" value="Genomic_DNA"/>
</dbReference>
<gene>
    <name evidence="2" type="ORF">EKPJFOCH_4345</name>
</gene>
<sequence>MIRRQVHATIGIQDPRLTKDQDRDMGNRMPVASTPFMHTTKN</sequence>
<name>A0ABQ4TR47_9HYPH</name>
<reference evidence="2" key="2">
    <citation type="submission" date="2021-08" db="EMBL/GenBank/DDBJ databases">
        <authorList>
            <person name="Tani A."/>
            <person name="Ola A."/>
            <person name="Ogura Y."/>
            <person name="Katsura K."/>
            <person name="Hayashi T."/>
        </authorList>
    </citation>
    <scope>NUCLEOTIDE SEQUENCE</scope>
    <source>
        <strain evidence="2">DSM 23674</strain>
    </source>
</reference>
<feature type="compositionally biased region" description="Basic and acidic residues" evidence="1">
    <location>
        <begin position="16"/>
        <end position="26"/>
    </location>
</feature>
<dbReference type="Proteomes" id="UP001055101">
    <property type="component" value="Unassembled WGS sequence"/>
</dbReference>
<evidence type="ECO:0000313" key="2">
    <source>
        <dbReference type="EMBL" id="GJE57824.1"/>
    </source>
</evidence>
<evidence type="ECO:0000313" key="3">
    <source>
        <dbReference type="Proteomes" id="UP001055101"/>
    </source>
</evidence>
<keyword evidence="3" id="KW-1185">Reference proteome</keyword>